<keyword evidence="2" id="KW-1185">Reference proteome</keyword>
<dbReference type="EMBL" id="CP099397">
    <property type="protein sequence ID" value="USR37848.1"/>
    <property type="molecule type" value="Genomic_DNA"/>
</dbReference>
<gene>
    <name evidence="1" type="ORF">L1F06_014305</name>
</gene>
<dbReference type="GeneID" id="300082163"/>
<name>A0ABY5A2J4_9GAMM</name>
<accession>A0ABY5A2J4</accession>
<evidence type="ECO:0000313" key="2">
    <source>
        <dbReference type="Proteomes" id="UP001054897"/>
    </source>
</evidence>
<dbReference type="RefSeq" id="WP_129482262.1">
    <property type="nucleotide sequence ID" value="NZ_CP099397.1"/>
</dbReference>
<dbReference type="Proteomes" id="UP001054897">
    <property type="component" value="Chromosome"/>
</dbReference>
<protein>
    <submittedName>
        <fullName evidence="1">Uncharacterized protein</fullName>
    </submittedName>
</protein>
<evidence type="ECO:0000313" key="1">
    <source>
        <dbReference type="EMBL" id="USR37848.1"/>
    </source>
</evidence>
<sequence>MAYTKLKFSNDIEAVDILSMQEMSVEEYREYLNGELLFVDHHDILRSGPAEYPLATNKEQLEILISYLQGLRSRVGSESI</sequence>
<reference evidence="1" key="1">
    <citation type="submission" date="2022-06" db="EMBL/GenBank/DDBJ databases">
        <title>Complete genome of Pseudomonas hydrolytica DSWY01T.</title>
        <authorList>
            <person name="Jung J."/>
            <person name="Jeon C.O."/>
        </authorList>
    </citation>
    <scope>NUCLEOTIDE SEQUENCE</scope>
    <source>
        <strain evidence="1">DSWY01</strain>
    </source>
</reference>
<proteinExistence type="predicted"/>
<organism evidence="1 2">
    <name type="scientific">Ectopseudomonas hydrolytica</name>
    <dbReference type="NCBI Taxonomy" id="2493633"/>
    <lineage>
        <taxon>Bacteria</taxon>
        <taxon>Pseudomonadati</taxon>
        <taxon>Pseudomonadota</taxon>
        <taxon>Gammaproteobacteria</taxon>
        <taxon>Pseudomonadales</taxon>
        <taxon>Pseudomonadaceae</taxon>
        <taxon>Ectopseudomonas</taxon>
    </lineage>
</organism>